<reference evidence="1 2" key="1">
    <citation type="submission" date="2023-05" db="EMBL/GenBank/DDBJ databases">
        <title>Draft genome of Paenibacillus sp. CCS26.</title>
        <authorList>
            <person name="Akita H."/>
            <person name="Shinto Y."/>
            <person name="Kimura Z."/>
        </authorList>
    </citation>
    <scope>NUCLEOTIDE SEQUENCE [LARGE SCALE GENOMIC DNA]</scope>
    <source>
        <strain evidence="1 2">CCS26</strain>
    </source>
</reference>
<evidence type="ECO:0000313" key="1">
    <source>
        <dbReference type="EMBL" id="GMK45232.1"/>
    </source>
</evidence>
<comment type="caution">
    <text evidence="1">The sequence shown here is derived from an EMBL/GenBank/DDBJ whole genome shotgun (WGS) entry which is preliminary data.</text>
</comment>
<name>A0ABQ6NLX8_9BACL</name>
<dbReference type="EMBL" id="BTCL01000006">
    <property type="protein sequence ID" value="GMK45232.1"/>
    <property type="molecule type" value="Genomic_DNA"/>
</dbReference>
<gene>
    <name evidence="1" type="ORF">PghCCS26_23600</name>
</gene>
<keyword evidence="2" id="KW-1185">Reference proteome</keyword>
<organism evidence="1 2">
    <name type="scientific">Paenibacillus glycanilyticus</name>
    <dbReference type="NCBI Taxonomy" id="126569"/>
    <lineage>
        <taxon>Bacteria</taxon>
        <taxon>Bacillati</taxon>
        <taxon>Bacillota</taxon>
        <taxon>Bacilli</taxon>
        <taxon>Bacillales</taxon>
        <taxon>Paenibacillaceae</taxon>
        <taxon>Paenibacillus</taxon>
    </lineage>
</organism>
<accession>A0ABQ6NLX8</accession>
<sequence>MKTTSNLGLMKPEGTDVVDIENFNTNADTLDTTIGAMSTVPTTAKNIAGAIKEIHTAMSNLDTTISDGEITTAKLADSAVTTIKLAANAVTGAKMANSTVTATQLADGAVTSAKLADSGVSAGTYKSVTVDGKGRVTAGSNPTTLSGYGITDAAPLASPALTGTPTAPTAAVGVNTTQIANTAFVRSEVGDRSNLLTTTKTNVVAAVNELFQSVGDGKTAIASAITGKGVQSTGSDTFAQLASKIGSIKVGISNWNDGAPLMRSTGGFPYYANVFLSGITDNDNIAAWYSSGSTTKDTDLLDESGNIKAVTDTAGSSSSVDMCTVGNYVFTLFYSEKKVIKRAADGTFPASTTYTVPGNPTSAFTDGDYLFFWAYMDTSAGYVLYKYNPVTMAQIWSSNKIPQGYVVDILPNGELISYVNDNKVYWSPSDGSSLNMVSTLGYNQRGGMAFRDRYTAFYLRRVYDLSSGTAIDKWPGVTPPWGNYDVNWAFRTKAGELIIGFGSVVYKVNWDTGAVIQKYSIPISNNPSARINRKTGTIAVMNSANYAFFVTRIYEGGYPSV</sequence>
<evidence type="ECO:0000313" key="2">
    <source>
        <dbReference type="Proteomes" id="UP001285921"/>
    </source>
</evidence>
<protein>
    <recommendedName>
        <fullName evidence="3">Tail fiber protein</fullName>
    </recommendedName>
</protein>
<evidence type="ECO:0008006" key="3">
    <source>
        <dbReference type="Google" id="ProtNLM"/>
    </source>
</evidence>
<dbReference type="RefSeq" id="WP_317980011.1">
    <property type="nucleotide sequence ID" value="NZ_BTCL01000006.1"/>
</dbReference>
<dbReference type="SUPFAM" id="SSF82171">
    <property type="entry name" value="DPP6 N-terminal domain-like"/>
    <property type="match status" value="1"/>
</dbReference>
<dbReference type="Proteomes" id="UP001285921">
    <property type="component" value="Unassembled WGS sequence"/>
</dbReference>
<proteinExistence type="predicted"/>